<evidence type="ECO:0000313" key="3">
    <source>
        <dbReference type="Proteomes" id="UP000785679"/>
    </source>
</evidence>
<sequence length="70" mass="8003">MRMMSFSRAVLSFLSWVSCCCSLVPSAFWFAQWRLISSSTRCSSFVSALRVSPCFMVSTDSRVSFSERRI</sequence>
<accession>A0A8J8SYV6</accession>
<dbReference type="PROSITE" id="PS51257">
    <property type="entry name" value="PROKAR_LIPOPROTEIN"/>
    <property type="match status" value="1"/>
</dbReference>
<feature type="signal peptide" evidence="1">
    <location>
        <begin position="1"/>
        <end position="22"/>
    </location>
</feature>
<dbReference type="EMBL" id="RRYP01014541">
    <property type="protein sequence ID" value="TNV75919.1"/>
    <property type="molecule type" value="Genomic_DNA"/>
</dbReference>
<dbReference type="AlphaFoldDB" id="A0A8J8SYV6"/>
<organism evidence="2 3">
    <name type="scientific">Halteria grandinella</name>
    <dbReference type="NCBI Taxonomy" id="5974"/>
    <lineage>
        <taxon>Eukaryota</taxon>
        <taxon>Sar</taxon>
        <taxon>Alveolata</taxon>
        <taxon>Ciliophora</taxon>
        <taxon>Intramacronucleata</taxon>
        <taxon>Spirotrichea</taxon>
        <taxon>Stichotrichia</taxon>
        <taxon>Sporadotrichida</taxon>
        <taxon>Halteriidae</taxon>
        <taxon>Halteria</taxon>
    </lineage>
</organism>
<keyword evidence="1" id="KW-0732">Signal</keyword>
<evidence type="ECO:0008006" key="4">
    <source>
        <dbReference type="Google" id="ProtNLM"/>
    </source>
</evidence>
<proteinExistence type="predicted"/>
<feature type="chain" id="PRO_5035218497" description="Secreted protein" evidence="1">
    <location>
        <begin position="23"/>
        <end position="70"/>
    </location>
</feature>
<evidence type="ECO:0000313" key="2">
    <source>
        <dbReference type="EMBL" id="TNV75919.1"/>
    </source>
</evidence>
<evidence type="ECO:0000256" key="1">
    <source>
        <dbReference type="SAM" id="SignalP"/>
    </source>
</evidence>
<comment type="caution">
    <text evidence="2">The sequence shown here is derived from an EMBL/GenBank/DDBJ whole genome shotgun (WGS) entry which is preliminary data.</text>
</comment>
<dbReference type="Proteomes" id="UP000785679">
    <property type="component" value="Unassembled WGS sequence"/>
</dbReference>
<protein>
    <recommendedName>
        <fullName evidence="4">Secreted protein</fullName>
    </recommendedName>
</protein>
<keyword evidence="3" id="KW-1185">Reference proteome</keyword>
<name>A0A8J8SYV6_HALGN</name>
<gene>
    <name evidence="2" type="ORF">FGO68_gene1249</name>
</gene>
<reference evidence="2" key="1">
    <citation type="submission" date="2019-06" db="EMBL/GenBank/DDBJ databases">
        <authorList>
            <person name="Zheng W."/>
        </authorList>
    </citation>
    <scope>NUCLEOTIDE SEQUENCE</scope>
    <source>
        <strain evidence="2">QDHG01</strain>
    </source>
</reference>